<evidence type="ECO:0000256" key="10">
    <source>
        <dbReference type="ARBA" id="ARBA00022989"/>
    </source>
</evidence>
<dbReference type="Pfam" id="PF00122">
    <property type="entry name" value="E1-E2_ATPase"/>
    <property type="match status" value="1"/>
</dbReference>
<feature type="compositionally biased region" description="Low complexity" evidence="17">
    <location>
        <begin position="1503"/>
        <end position="1515"/>
    </location>
</feature>
<dbReference type="PROSITE" id="PS50125">
    <property type="entry name" value="GUANYLATE_CYCLASE_2"/>
    <property type="match status" value="2"/>
</dbReference>
<evidence type="ECO:0000256" key="14">
    <source>
        <dbReference type="ARBA" id="ARBA00061340"/>
    </source>
</evidence>
<accession>A0A1D3PCP0</accession>
<dbReference type="InterPro" id="IPR023298">
    <property type="entry name" value="ATPase_P-typ_TM_dom_sf"/>
</dbReference>
<dbReference type="OrthoDB" id="354346at2759"/>
<feature type="compositionally biased region" description="Basic residues" evidence="17">
    <location>
        <begin position="1516"/>
        <end position="1530"/>
    </location>
</feature>
<dbReference type="SUPFAM" id="SSF81665">
    <property type="entry name" value="Calcium ATPase, transmembrane domain M"/>
    <property type="match status" value="1"/>
</dbReference>
<feature type="transmembrane region" description="Helical" evidence="18">
    <location>
        <begin position="2079"/>
        <end position="2097"/>
    </location>
</feature>
<evidence type="ECO:0000256" key="18">
    <source>
        <dbReference type="SAM" id="Phobius"/>
    </source>
</evidence>
<gene>
    <name evidence="20" type="primary">PmUG01_09047800</name>
    <name evidence="20" type="ORF">PMUG01_09047800</name>
</gene>
<dbReference type="PANTHER" id="PTHR24092:SF175">
    <property type="entry name" value="PHOSPHOLIPID-TRANSPORTING ATPASE"/>
    <property type="match status" value="1"/>
</dbReference>
<feature type="compositionally biased region" description="Low complexity" evidence="17">
    <location>
        <begin position="2906"/>
        <end position="2924"/>
    </location>
</feature>
<feature type="compositionally biased region" description="Low complexity" evidence="17">
    <location>
        <begin position="616"/>
        <end position="629"/>
    </location>
</feature>
<proteinExistence type="inferred from homology"/>
<name>A0A1D3PCP0_PLAMA</name>
<evidence type="ECO:0000256" key="15">
    <source>
        <dbReference type="ARBA" id="ARBA00061677"/>
    </source>
</evidence>
<feature type="transmembrane region" description="Helical" evidence="18">
    <location>
        <begin position="2719"/>
        <end position="2747"/>
    </location>
</feature>
<evidence type="ECO:0000256" key="8">
    <source>
        <dbReference type="ARBA" id="ARBA00022723"/>
    </source>
</evidence>
<keyword evidence="6" id="KW-1003">Cell membrane</keyword>
<evidence type="ECO:0000256" key="3">
    <source>
        <dbReference type="ARBA" id="ARBA00001946"/>
    </source>
</evidence>
<keyword evidence="21" id="KW-1185">Reference proteome</keyword>
<dbReference type="InterPro" id="IPR001054">
    <property type="entry name" value="A/G_cyclase"/>
</dbReference>
<dbReference type="FunFam" id="3.30.70.1230:FF:000026">
    <property type="entry name" value="Guanylyl cyclase, putative"/>
    <property type="match status" value="1"/>
</dbReference>
<dbReference type="CDD" id="cd07302">
    <property type="entry name" value="CHD"/>
    <property type="match status" value="2"/>
</dbReference>
<feature type="transmembrane region" description="Helical" evidence="18">
    <location>
        <begin position="340"/>
        <end position="360"/>
    </location>
</feature>
<evidence type="ECO:0000256" key="16">
    <source>
        <dbReference type="ARBA" id="ARBA00075861"/>
    </source>
</evidence>
<feature type="transmembrane region" description="Helical" evidence="18">
    <location>
        <begin position="3505"/>
        <end position="3529"/>
    </location>
</feature>
<comment type="catalytic activity">
    <reaction evidence="1">
        <text>GTP = 3',5'-cyclic GMP + diphosphate</text>
        <dbReference type="Rhea" id="RHEA:13665"/>
        <dbReference type="ChEBI" id="CHEBI:33019"/>
        <dbReference type="ChEBI" id="CHEBI:37565"/>
        <dbReference type="ChEBI" id="CHEBI:57746"/>
        <dbReference type="EC" id="4.6.1.2"/>
    </reaction>
</comment>
<comment type="subcellular location">
    <subcellularLocation>
        <location evidence="4">Cell membrane</location>
        <topology evidence="4">Multi-pass membrane protein</topology>
    </subcellularLocation>
</comment>
<dbReference type="Proteomes" id="UP000219813">
    <property type="component" value="Chromosome 9"/>
</dbReference>
<comment type="cofactor">
    <cofactor evidence="3">
        <name>Mg(2+)</name>
        <dbReference type="ChEBI" id="CHEBI:18420"/>
    </cofactor>
</comment>
<feature type="compositionally biased region" description="Low complexity" evidence="17">
    <location>
        <begin position="862"/>
        <end position="877"/>
    </location>
</feature>
<feature type="domain" description="Guanylate cyclase" evidence="19">
    <location>
        <begin position="3738"/>
        <end position="3872"/>
    </location>
</feature>
<keyword evidence="7 18" id="KW-0812">Transmembrane</keyword>
<organism evidence="20 21">
    <name type="scientific">Plasmodium malariae</name>
    <dbReference type="NCBI Taxonomy" id="5858"/>
    <lineage>
        <taxon>Eukaryota</taxon>
        <taxon>Sar</taxon>
        <taxon>Alveolata</taxon>
        <taxon>Apicomplexa</taxon>
        <taxon>Aconoidasida</taxon>
        <taxon>Haemosporida</taxon>
        <taxon>Plasmodiidae</taxon>
        <taxon>Plasmodium</taxon>
        <taxon>Plasmodium (Plasmodium)</taxon>
    </lineage>
</organism>
<dbReference type="PROSITE" id="PS00154">
    <property type="entry name" value="ATPASE_E1_E2"/>
    <property type="match status" value="1"/>
</dbReference>
<feature type="transmembrane region" description="Helical" evidence="18">
    <location>
        <begin position="2619"/>
        <end position="2636"/>
    </location>
</feature>
<dbReference type="GO" id="GO:0045332">
    <property type="term" value="P:phospholipid translocation"/>
    <property type="evidence" value="ECO:0007669"/>
    <property type="project" value="TreeGrafter"/>
</dbReference>
<feature type="compositionally biased region" description="Basic and acidic residues" evidence="17">
    <location>
        <begin position="3386"/>
        <end position="3398"/>
    </location>
</feature>
<evidence type="ECO:0000313" key="20">
    <source>
        <dbReference type="EMBL" id="SCN12902.1"/>
    </source>
</evidence>
<keyword evidence="9" id="KW-0460">Magnesium</keyword>
<feature type="transmembrane region" description="Helical" evidence="18">
    <location>
        <begin position="2759"/>
        <end position="2779"/>
    </location>
</feature>
<dbReference type="KEGG" id="pmal:PMUG01_09047800"/>
<dbReference type="InterPro" id="IPR032631">
    <property type="entry name" value="P-type_ATPase_N"/>
</dbReference>
<dbReference type="PANTHER" id="PTHR24092">
    <property type="entry name" value="PROBABLE PHOSPHOLIPID-TRANSPORTING ATPASE"/>
    <property type="match status" value="1"/>
</dbReference>
<evidence type="ECO:0000256" key="6">
    <source>
        <dbReference type="ARBA" id="ARBA00022475"/>
    </source>
</evidence>
<comment type="similarity">
    <text evidence="14">In the N-terminal section; belongs to the cation transport ATPase (P-type) (TC 3.A.3) family. Type IV subfamily.</text>
</comment>
<dbReference type="Pfam" id="PF00211">
    <property type="entry name" value="Guanylate_cyc"/>
    <property type="match status" value="2"/>
</dbReference>
<dbReference type="RefSeq" id="XP_028861798.1">
    <property type="nucleotide sequence ID" value="XM_029005183.1"/>
</dbReference>
<feature type="transmembrane region" description="Helical" evidence="18">
    <location>
        <begin position="3576"/>
        <end position="3600"/>
    </location>
</feature>
<dbReference type="EMBL" id="LT594630">
    <property type="protein sequence ID" value="SCN12902.1"/>
    <property type="molecule type" value="Genomic_DNA"/>
</dbReference>
<feature type="compositionally biased region" description="Low complexity" evidence="17">
    <location>
        <begin position="766"/>
        <end position="780"/>
    </location>
</feature>
<feature type="transmembrane region" description="Helical" evidence="18">
    <location>
        <begin position="2656"/>
        <end position="2682"/>
    </location>
</feature>
<keyword evidence="10 18" id="KW-1133">Transmembrane helix</keyword>
<dbReference type="Gene3D" id="2.70.150.10">
    <property type="entry name" value="Calcium-transporting ATPase, cytoplasmic transduction domain A"/>
    <property type="match status" value="1"/>
</dbReference>
<dbReference type="SUPFAM" id="SSF56784">
    <property type="entry name" value="HAD-like"/>
    <property type="match status" value="1"/>
</dbReference>
<reference evidence="20 21" key="1">
    <citation type="submission" date="2016-06" db="EMBL/GenBank/DDBJ databases">
        <authorList>
            <consortium name="Pathogen Informatics"/>
        </authorList>
    </citation>
    <scope>NUCLEOTIDE SEQUENCE [LARGE SCALE GENOMIC DNA]</scope>
</reference>
<dbReference type="VEuPathDB" id="PlasmoDB:PmUG01_09047800"/>
<dbReference type="GO" id="GO:0005886">
    <property type="term" value="C:plasma membrane"/>
    <property type="evidence" value="ECO:0007669"/>
    <property type="project" value="UniProtKB-SubCell"/>
</dbReference>
<sequence length="3991" mass="467483">MLEKRKSHDKSNNRYKVKYSEKMLTNNISMKNQNFNENKQQNDFTTAEAAWIEKKQKLYKDTNNQPLWDFRKIEINPTDTEELISFPTNKISSSRYSTYSFIFKSLYEQFLRLPNIWFLLISLLEFIPAFHNISNYLYYSKHKSIYLLFFFIFVSIMKNIYEDSRRSNIDSQMNNRLCHVVDVSNSQLKAVKWMDLTVGSIIRLIENEQVPADILLLSCNNNEGLVYVETSLINGETNLNKKCCVNETRNETSMHGICNIKGRIICEKPNSNMESFNGSLKLDAYPRATSLSINNVVFKGSYIKNTDHIFGVIIYTGTDTKIMKNMLRNTYKFGYVNKELNMYTIITIFFTLICVFISVLCKWTEDDKFKSGTHFMLITTKDNLFESIIKYILLYSNTIPISILITVDLISIFQSIIIENDNRISTFENESSDPSAIDENEQVIDLKMNKSCKDFRNYTFFMNHFSKRNFSKKRYSYTNNESNSVNRKSFISTFHKLSKIKNYFYNTNSLMNNSKSQSNTVNNRSSMALSDTIHKKYRKTGSFLEKLKIFFFKKDEHMNFDTHLPQNSFLYKKYIKNHSYSHELKGKENANDKCRGTIREKDKGCVTTKMEHAINKKNSSSFKNSININDSRHNKSSNNNSVRNNNNDSNNNNSIINISNSYNKGIILNSKNMQKKEKGILRKVFPFLYKTKNEMRARDFTKKVDKEKGINTPNLSNEKSSVDDDEYGWGICLNSNMHGDLGNVDFIFTDKTGTLTNNEMFFNIANNNNNNNNNNNCNSYSKKKKSKSSSYDKKSSWCKNRADSKKTADDNEAKKNCFATNTGNNLHLGNSNIHEEIQEKEIVTEEYDVSANVQTHRDCDRNINNNNSNRYNNKLNNSCSSGYDSDSVQLMEKDEDSSDYIMENIYDKMNSDNYIKENMDYEHDKNNLNYKSNSSRNYKGKNSGNINGSCFYNRYKSSENSSTSYSSSSSTCSSLSDNFSSSYIYSSSNYDSIEMHNDNESVRSCSSYTERQNLYVPLKNSMSKKKTEEKINEKVKHMKESTSGTYFFFNKEYQNYLMQQKFSKPKNFRSHINTNHIKTRCDFTDKRIYVDLNSDNWRGYYIDEFLKCITLCHTVVPFIQMDAIRNKNMPHITSKHSKGIFHYLDNHNHANKFYNDINKTRNELNFQRYTEYDNGQGIKTSNRLYKDFDKIDNSYNLDNDKNCRSKSNENKLTINEKKKCETNLYNYTTLTNFKYKNNNKGNDLKFRYFFNKNYRIKKRSFRSSKCSDIYKGIENTETSVWRKYPNLSRNKNTFSCERISEHRDSGYISKKHSVVSFKQISKEKLLSLNSYTVNGSIERAKYKSKYHNVDDKSFELTSFVNEKNLGNSEYEFDKNKNMKFMDNYPSESNIYLDAIKYQSSSLDEECLIYTCNYLGYRLILRNKNIMCVEIGGNFYKWNIIGINEYTNKRGRMSIVVKPEFMHSGSILYVKGSDTSILSLLNLKYSKFLDKIKSNKRIKKNSHDVSSNDNSSINNNKRYKKNYNGRGKKNREKRDRREGENISLKKRFFDLEKHSLKSEHIESIEYENISEKIFCTNYSDEYDEKNEYSNLNDLREREIYAKRQQYKIKKRYRQLEKQLRKFSLKGLRSMIFAFKYLNEEETIKYKRMYDDACLSIYNKEERLMNVAEEIEKDLIYLGITGVKDRLQKKVTKTMEILSQSGIRIWMLTGDNVEYSLHISFLCKILNSHTKIFHAMLENKNYKKLKREGAALYELFQAEKEEKKCYEKLCLLINGKNLQTFLNHSDLQTHFLNMACRSDVVIACRITAKQKAFIVRLIKNRLSPTPNTLAIGDGANDIAMLQEANIGVSIMTSECIISAGYSDYCIKNFCYLRKLLFIYGSKHLYTISIMLYWSFFKNIILILPIFFYQAYAAWSCVKIYPEMLYTFFSIFWVFIPIIYYMFLQHNLNYDILYNIPLFYALSRRKYNMNILKFFSWIIEAIFYAVIIFFFSYIALKENSHLNNGEVVTINTFGNICFLGSLLISIMRLFLEGSLWSPSILITCFGCFLFVFFPSMIFIFFAYVSNEYIREVFRQTFSWNPLYVLLILWFTICIISYIFINFTKTILFPNIYNVVNHWIFEQYQEKHNKYKYAYFLSGKKKFLSLKRFSKKLKFKFRRNINKTSNFKIDDKHNSLENTLISSAKNYKNNQRYIKNNSFSKYFHKSRSSIIDRNIHSSIANLDYNNTDFDEEQKYRGSQVTLSEQAVHGMGNFDSTRKRGKKGITEEYREGQMAKIDKRESTNNNIKNTQNNQVNKVQVNQMKEKELSVHTGKENDTDEENTKQRHSDKTYKNEEIKKREIDEKAKNDTEQSKRKRNEKGGDKSPFVETEKKTTEVDTCNKIYSFQLKKEKANQAICEEEKNQSISNWSNKFNIFNKICSNENEEKDFFKSDDRCLVNRGLLNYRNSLTYDETTISGNGYYIEDSFPMDFRSDEYLESSSRIDESLMAEMKNCLNPLKNTFLVDLLPQGKRFRINEEHIFFKNNERMENIPEPLDVNKRNYYIIQNKAAYYDNESTSEFSYTSADSSNYNGNNKKKNENENAQKEIVKVTNLINRFTLAFKDMQLESGFQIHKKNKFYKTLIPWYRFIFILLGIFFLYIWKLESSLNESWYMSPNTSTGLFVLILYLVFELILLIATVTTFFPIIFIENFNKIINSLVILIITHHVVSYSITHTDGVFQAVLFPLYTFVILRLPFVNAVFCNIIFLSLFIIRFKGDHFLDKKSLAHYIPLFIGVDVFVGFVGYRLEFNQRKNFLLEYSVESSRRKQREILNTMLPAFIVDEMIYSELNEEGIPISLKAEDIDTVTVIFCDIYDFQNIVANIEPTRLVEVLDRLFLCFDKCTEQFNCTKIETVFETYLAACGLVKKEGDNRSGSSSNVNNDNNSSINNCKNNTYDKNNKHFEESNENYNNMCGKTKGQEDAHDSIDFALSILQVSSHIKYEKTKQMAKKNDCYEHDNADEHENINNSVNNMTQGKSLESRPTRIRVKIGIHSGRIIAGVVGSKKPQYALFGDTVNTASRMKTTGKPDYIHLSEATYDLVKDDKTLIYEKKETEIKGKGTMTTYLITSVIGLNYPFVDENVDRKNHFFSDFYADNNKLNNSINYDKTQNILDYYSNKTNQYNEYNLNESTCNIDMNNYGNFDNEINNDYVNLKDLSLNDLPNEYIRDVNMHCYEIIKLRNLKIGAALGYQLKQKDFLNMSFLNNELHNDSTTNFNHYLENNKDFDDIKDFNTTYMNKLSLSDSLYYLNDNLINKDQNSEIIQKKTNPEIMKQVNAQSMNNLTYVGIETHDEDDDEDYKNVQLCAKKCRTCSERYCTVSNCINYDHVNHVAYHKMLNNKRRNYLRSIMKKGKRDGETETGGESKHQLKMQKEKKKQQEQQQKQLEADETSKKGALNMSGLTSCLLKIFTFSRKGKKEKHNTICKKQDQERGKGIASISSEWIFLKFSDKNLESKYRSHFYSNKSNLNSIEQALIIFLVAFVMQTLISSTVPIVFVDHKRATQTLQVNYFIYWSVRSVYTYLGFMLWLLFHYRTRPEVSSLLNIKWMIFFLNLLFISAACVFSVAYLWSISETDQTTSHTIWMTNDTIEFFFYLVILHHNTGMLFQTCILVDLLLITMSLTFISTSVVKTITTDSTLLLIPWYVAFNLISTYCKESIDRRTFYANESAKKTENRATELLNDMLPKHVLEEFQQDKLKLAYTHDRLTFLFADICGFTSWANGVDASEVLTLLQKLFAKFDNDSTKYGLYKLCTIGDAYVAISEPVTEDNQDYDPVDGTERVLEMAYSMIRIIKEIREKLGIPNLNMRIGLHYGSCVGGVIGSGRLRYDLWGIDVLTGNLMESNGIPGKINVSETLKNFLLQQFKNRFIFKANTTVRVIYKDVKCFIINDKKETDSSNNTKTLPSRSHLFNRKFQRQNHLGTNRLDNRRTSTLSISTRNLSNFNGKKFSSKDLYYINVNNS</sequence>
<feature type="transmembrane region" description="Helical" evidence="18">
    <location>
        <begin position="144"/>
        <end position="161"/>
    </location>
</feature>
<evidence type="ECO:0000256" key="11">
    <source>
        <dbReference type="ARBA" id="ARBA00023136"/>
    </source>
</evidence>
<dbReference type="Gene3D" id="3.40.50.1000">
    <property type="entry name" value="HAD superfamily/HAD-like"/>
    <property type="match status" value="1"/>
</dbReference>
<feature type="transmembrane region" description="Helical" evidence="18">
    <location>
        <begin position="116"/>
        <end position="138"/>
    </location>
</feature>
<comment type="similarity">
    <text evidence="15">In the C-terminal section; belongs to the adenylyl cyclase class-4/guanylyl cyclase family.</text>
</comment>
<evidence type="ECO:0000256" key="5">
    <source>
        <dbReference type="ARBA" id="ARBA00012202"/>
    </source>
</evidence>
<feature type="region of interest" description="Disordered" evidence="17">
    <location>
        <begin position="2903"/>
        <end position="2924"/>
    </location>
</feature>
<dbReference type="GO" id="GO:0016887">
    <property type="term" value="F:ATP hydrolysis activity"/>
    <property type="evidence" value="ECO:0007669"/>
    <property type="project" value="InterPro"/>
</dbReference>
<dbReference type="InterPro" id="IPR029787">
    <property type="entry name" value="Nucleotide_cyclase"/>
</dbReference>
<dbReference type="InterPro" id="IPR023214">
    <property type="entry name" value="HAD_sf"/>
</dbReference>
<feature type="region of interest" description="Disordered" evidence="17">
    <location>
        <begin position="3383"/>
        <end position="3423"/>
    </location>
</feature>
<feature type="transmembrane region" description="Helical" evidence="18">
    <location>
        <begin position="1921"/>
        <end position="1941"/>
    </location>
</feature>
<feature type="transmembrane region" description="Helical" evidence="18">
    <location>
        <begin position="3541"/>
        <end position="3564"/>
    </location>
</feature>
<keyword evidence="12" id="KW-0456">Lyase</keyword>
<feature type="region of interest" description="Disordered" evidence="17">
    <location>
        <begin position="2247"/>
        <end position="2367"/>
    </location>
</feature>
<evidence type="ECO:0000256" key="9">
    <source>
        <dbReference type="ARBA" id="ARBA00022842"/>
    </source>
</evidence>
<feature type="compositionally biased region" description="Polar residues" evidence="17">
    <location>
        <begin position="2999"/>
        <end position="3011"/>
    </location>
</feature>
<feature type="transmembrane region" description="Helical" evidence="18">
    <location>
        <begin position="1971"/>
        <end position="1993"/>
    </location>
</feature>
<dbReference type="Pfam" id="PF16209">
    <property type="entry name" value="PhoLip_ATPase_N"/>
    <property type="match status" value="1"/>
</dbReference>
<feature type="region of interest" description="Disordered" evidence="17">
    <location>
        <begin position="1498"/>
        <end position="1538"/>
    </location>
</feature>
<dbReference type="InterPro" id="IPR008250">
    <property type="entry name" value="ATPase_P-typ_transduc_dom_A_sf"/>
</dbReference>
<feature type="region of interest" description="Disordered" evidence="17">
    <location>
        <begin position="766"/>
        <end position="795"/>
    </location>
</feature>
<evidence type="ECO:0000313" key="21">
    <source>
        <dbReference type="Proteomes" id="UP000219813"/>
    </source>
</evidence>
<dbReference type="Gene3D" id="3.30.70.1230">
    <property type="entry name" value="Nucleotide cyclase"/>
    <property type="match status" value="2"/>
</dbReference>
<dbReference type="EC" id="4.6.1.2" evidence="5"/>
<feature type="region of interest" description="Disordered" evidence="17">
    <location>
        <begin position="858"/>
        <end position="884"/>
    </location>
</feature>
<dbReference type="InterPro" id="IPR018303">
    <property type="entry name" value="ATPase_P-typ_P_site"/>
</dbReference>
<keyword evidence="13" id="KW-0141">cGMP biosynthesis</keyword>
<dbReference type="GeneID" id="39869006"/>
<feature type="domain" description="Guanylate cyclase" evidence="19">
    <location>
        <begin position="2841"/>
        <end position="3056"/>
    </location>
</feature>
<dbReference type="GO" id="GO:0004383">
    <property type="term" value="F:guanylate cyclase activity"/>
    <property type="evidence" value="ECO:0007669"/>
    <property type="project" value="UniProtKB-EC"/>
</dbReference>
<dbReference type="Pfam" id="PF16212">
    <property type="entry name" value="PhoLip_ATPase_C"/>
    <property type="match status" value="1"/>
</dbReference>
<dbReference type="GO" id="GO:0046872">
    <property type="term" value="F:metal ion binding"/>
    <property type="evidence" value="ECO:0007669"/>
    <property type="project" value="UniProtKB-KW"/>
</dbReference>
<dbReference type="GO" id="GO:0035556">
    <property type="term" value="P:intracellular signal transduction"/>
    <property type="evidence" value="ECO:0007669"/>
    <property type="project" value="InterPro"/>
</dbReference>
<dbReference type="InterPro" id="IPR032630">
    <property type="entry name" value="P_typ_ATPase_c"/>
</dbReference>
<feature type="transmembrane region" description="Helical" evidence="18">
    <location>
        <begin position="1882"/>
        <end position="1909"/>
    </location>
</feature>
<feature type="compositionally biased region" description="Basic and acidic residues" evidence="17">
    <location>
        <begin position="2298"/>
        <end position="2358"/>
    </location>
</feature>
<dbReference type="InterPro" id="IPR036412">
    <property type="entry name" value="HAD-like_sf"/>
</dbReference>
<evidence type="ECO:0000256" key="13">
    <source>
        <dbReference type="ARBA" id="ARBA00023293"/>
    </source>
</evidence>
<feature type="region of interest" description="Disordered" evidence="17">
    <location>
        <begin position="2994"/>
        <end position="3014"/>
    </location>
</feature>
<feature type="region of interest" description="Disordered" evidence="17">
    <location>
        <begin position="616"/>
        <end position="656"/>
    </location>
</feature>
<evidence type="ECO:0000256" key="1">
    <source>
        <dbReference type="ARBA" id="ARBA00001436"/>
    </source>
</evidence>
<evidence type="ECO:0000259" key="19">
    <source>
        <dbReference type="PROSITE" id="PS50125"/>
    </source>
</evidence>
<dbReference type="GO" id="GO:0005524">
    <property type="term" value="F:ATP binding"/>
    <property type="evidence" value="ECO:0007669"/>
    <property type="project" value="InterPro"/>
</dbReference>
<evidence type="ECO:0000256" key="2">
    <source>
        <dbReference type="ARBA" id="ARBA00001936"/>
    </source>
</evidence>
<dbReference type="SUPFAM" id="SSF55073">
    <property type="entry name" value="Nucleotide cyclase"/>
    <property type="match status" value="2"/>
</dbReference>
<dbReference type="GO" id="GO:0140326">
    <property type="term" value="F:ATPase-coupled intramembrane lipid transporter activity"/>
    <property type="evidence" value="ECO:0007669"/>
    <property type="project" value="TreeGrafter"/>
</dbReference>
<evidence type="ECO:0000256" key="12">
    <source>
        <dbReference type="ARBA" id="ARBA00023239"/>
    </source>
</evidence>
<feature type="compositionally biased region" description="Low complexity" evidence="17">
    <location>
        <begin position="2278"/>
        <end position="2297"/>
    </location>
</feature>
<dbReference type="SUPFAM" id="SSF81653">
    <property type="entry name" value="Calcium ATPase, transduction domain A"/>
    <property type="match status" value="1"/>
</dbReference>
<keyword evidence="8" id="KW-0479">Metal-binding</keyword>
<dbReference type="NCBIfam" id="TIGR01494">
    <property type="entry name" value="ATPase_P-type"/>
    <property type="match status" value="1"/>
</dbReference>
<feature type="transmembrane region" description="Helical" evidence="18">
    <location>
        <begin position="2037"/>
        <end position="2059"/>
    </location>
</feature>
<evidence type="ECO:0000256" key="4">
    <source>
        <dbReference type="ARBA" id="ARBA00004651"/>
    </source>
</evidence>
<keyword evidence="11 18" id="KW-0472">Membrane</keyword>
<evidence type="ECO:0000256" key="17">
    <source>
        <dbReference type="SAM" id="MobiDB-lite"/>
    </source>
</evidence>
<protein>
    <recommendedName>
        <fullName evidence="5">guanylate cyclase</fullName>
        <ecNumber evidence="5">4.6.1.2</ecNumber>
    </recommendedName>
    <alternativeName>
        <fullName evidence="16">Guanylyl cyclase</fullName>
    </alternativeName>
</protein>
<dbReference type="InterPro" id="IPR001757">
    <property type="entry name" value="P_typ_ATPase"/>
</dbReference>
<dbReference type="InterPro" id="IPR059000">
    <property type="entry name" value="ATPase_P-type_domA"/>
</dbReference>
<feature type="transmembrane region" description="Helical" evidence="18">
    <location>
        <begin position="2005"/>
        <end position="2028"/>
    </location>
</feature>
<dbReference type="OMA" id="CIPNLNM"/>
<comment type="cofactor">
    <cofactor evidence="2">
        <name>Mn(2+)</name>
        <dbReference type="ChEBI" id="CHEBI:29035"/>
    </cofactor>
</comment>
<dbReference type="SMART" id="SM00044">
    <property type="entry name" value="CYCc"/>
    <property type="match status" value="2"/>
</dbReference>
<feature type="compositionally biased region" description="Low complexity" evidence="17">
    <location>
        <begin position="636"/>
        <end position="656"/>
    </location>
</feature>
<feature type="compositionally biased region" description="Basic and acidic residues" evidence="17">
    <location>
        <begin position="2259"/>
        <end position="2277"/>
    </location>
</feature>
<evidence type="ECO:0000256" key="7">
    <source>
        <dbReference type="ARBA" id="ARBA00022692"/>
    </source>
</evidence>